<evidence type="ECO:0000313" key="2">
    <source>
        <dbReference type="Proteomes" id="UP000516349"/>
    </source>
</evidence>
<name>A0A7H1NQP8_9PROT</name>
<proteinExistence type="predicted"/>
<sequence>MTEIYKPFRPLSCSLPQLCQQRCQTPSKPLPRRMAHVLGSAMLGGVLLLSACSDEPEPDELARPTNHLLREDRSASGGDDALSNGVNAYLWRGALDTLSFMPFASADAVGGVILTDWYTPPATHNERFRISAYILSRRLRSDAIRVSVFRQIREGNQWVDTPAAATTASEITTKILTRARQLRADGGESGND</sequence>
<organism evidence="1 2">
    <name type="scientific">Entomobacter blattae</name>
    <dbReference type="NCBI Taxonomy" id="2762277"/>
    <lineage>
        <taxon>Bacteria</taxon>
        <taxon>Pseudomonadati</taxon>
        <taxon>Pseudomonadota</taxon>
        <taxon>Alphaproteobacteria</taxon>
        <taxon>Acetobacterales</taxon>
        <taxon>Acetobacteraceae</taxon>
        <taxon>Entomobacter</taxon>
    </lineage>
</organism>
<reference evidence="1 2" key="1">
    <citation type="submission" date="2020-08" db="EMBL/GenBank/DDBJ databases">
        <title>Complete genome sequence of Entomobacter blattae G55GP.</title>
        <authorList>
            <person name="Poehlein A."/>
            <person name="Guzman J."/>
            <person name="Daniel R."/>
            <person name="Vilcinskas A."/>
        </authorList>
    </citation>
    <scope>NUCLEOTIDE SEQUENCE [LARGE SCALE GENOMIC DNA]</scope>
    <source>
        <strain evidence="1 2">G55GP</strain>
    </source>
</reference>
<dbReference type="Pfam" id="PF12100">
    <property type="entry name" value="DUF3576"/>
    <property type="match status" value="1"/>
</dbReference>
<dbReference type="EMBL" id="CP060244">
    <property type="protein sequence ID" value="QNT78108.1"/>
    <property type="molecule type" value="Genomic_DNA"/>
</dbReference>
<dbReference type="InterPro" id="IPR021959">
    <property type="entry name" value="DUF3576"/>
</dbReference>
<protein>
    <recommendedName>
        <fullName evidence="3">DUF3576 domain-containing protein</fullName>
    </recommendedName>
</protein>
<keyword evidence="2" id="KW-1185">Reference proteome</keyword>
<dbReference type="KEGG" id="ebla:JGUZn3_08760"/>
<accession>A0A7H1NQP8</accession>
<dbReference type="Proteomes" id="UP000516349">
    <property type="component" value="Chromosome"/>
</dbReference>
<gene>
    <name evidence="1" type="ORF">JGUZn3_08760</name>
</gene>
<evidence type="ECO:0000313" key="1">
    <source>
        <dbReference type="EMBL" id="QNT78108.1"/>
    </source>
</evidence>
<dbReference type="AlphaFoldDB" id="A0A7H1NQP8"/>
<evidence type="ECO:0008006" key="3">
    <source>
        <dbReference type="Google" id="ProtNLM"/>
    </source>
</evidence>